<dbReference type="EMBL" id="SMOL01000160">
    <property type="protein sequence ID" value="KAB2624781.1"/>
    <property type="molecule type" value="Genomic_DNA"/>
</dbReference>
<keyword evidence="1" id="KW-1133">Transmembrane helix</keyword>
<dbReference type="AlphaFoldDB" id="A0A5N5HF14"/>
<dbReference type="Proteomes" id="UP000327157">
    <property type="component" value="Chromosome 16"/>
</dbReference>
<name>A0A5N5HF14_9ROSA</name>
<reference evidence="4" key="2">
    <citation type="submission" date="2019-10" db="EMBL/GenBank/DDBJ databases">
        <title>A de novo genome assembly of a pear dwarfing rootstock.</title>
        <authorList>
            <person name="Wang F."/>
            <person name="Wang J."/>
            <person name="Li S."/>
            <person name="Zhang Y."/>
            <person name="Fang M."/>
            <person name="Ma L."/>
            <person name="Zhao Y."/>
            <person name="Jiang S."/>
        </authorList>
    </citation>
    <scope>NUCLEOTIDE SEQUENCE [LARGE SCALE GENOMIC DNA]</scope>
</reference>
<reference evidence="3 4" key="1">
    <citation type="submission" date="2019-09" db="EMBL/GenBank/DDBJ databases">
        <authorList>
            <person name="Ou C."/>
        </authorList>
    </citation>
    <scope>NUCLEOTIDE SEQUENCE [LARGE SCALE GENOMIC DNA]</scope>
    <source>
        <strain evidence="3">S2</strain>
        <tissue evidence="3">Leaf</tissue>
    </source>
</reference>
<evidence type="ECO:0000313" key="4">
    <source>
        <dbReference type="Proteomes" id="UP000327157"/>
    </source>
</evidence>
<feature type="transmembrane region" description="Helical" evidence="1">
    <location>
        <begin position="60"/>
        <end position="80"/>
    </location>
</feature>
<accession>A0A5N5HF14</accession>
<proteinExistence type="predicted"/>
<feature type="transmembrane region" description="Helical" evidence="1">
    <location>
        <begin position="92"/>
        <end position="120"/>
    </location>
</feature>
<evidence type="ECO:0000313" key="3">
    <source>
        <dbReference type="EMBL" id="KAB2624781.1"/>
    </source>
</evidence>
<comment type="caution">
    <text evidence="3">The sequence shown here is derived from an EMBL/GenBank/DDBJ whole genome shotgun (WGS) entry which is preliminary data.</text>
</comment>
<evidence type="ECO:0000256" key="1">
    <source>
        <dbReference type="SAM" id="Phobius"/>
    </source>
</evidence>
<evidence type="ECO:0000256" key="2">
    <source>
        <dbReference type="SAM" id="SignalP"/>
    </source>
</evidence>
<sequence length="199" mass="21754">MLALGRVFLAPPPSHCCLPLLAVLLVDCHELLSLGCRFSGVCSWVRSEAWNWLLVSVRRGFVWGANLAGSTCTAAVLVVAEAVIAKDTAASVVFVFSLFWSQLLVGPLLFVCVFCFWASVLLQQLAKIFQIQSVRSRAAGFSARGVTASTKSTSITETLHGLPDSILELLKVILHMIALHPYIFINVIRNLHKHIIPES</sequence>
<feature type="signal peptide" evidence="2">
    <location>
        <begin position="1"/>
        <end position="16"/>
    </location>
</feature>
<keyword evidence="1" id="KW-0472">Membrane</keyword>
<protein>
    <submittedName>
        <fullName evidence="3">Pentatricopeptide repeat-containing protein</fullName>
    </submittedName>
</protein>
<keyword evidence="1" id="KW-0812">Transmembrane</keyword>
<feature type="chain" id="PRO_5024334712" evidence="2">
    <location>
        <begin position="17"/>
        <end position="199"/>
    </location>
</feature>
<keyword evidence="2" id="KW-0732">Signal</keyword>
<reference evidence="3 4" key="3">
    <citation type="submission" date="2019-11" db="EMBL/GenBank/DDBJ databases">
        <title>A de novo genome assembly of a pear dwarfing rootstock.</title>
        <authorList>
            <person name="Wang F."/>
            <person name="Wang J."/>
            <person name="Li S."/>
            <person name="Zhang Y."/>
            <person name="Fang M."/>
            <person name="Ma L."/>
            <person name="Zhao Y."/>
            <person name="Jiang S."/>
        </authorList>
    </citation>
    <scope>NUCLEOTIDE SEQUENCE [LARGE SCALE GENOMIC DNA]</scope>
    <source>
        <strain evidence="3">S2</strain>
        <tissue evidence="3">Leaf</tissue>
    </source>
</reference>
<keyword evidence="4" id="KW-1185">Reference proteome</keyword>
<organism evidence="3 4">
    <name type="scientific">Pyrus ussuriensis x Pyrus communis</name>
    <dbReference type="NCBI Taxonomy" id="2448454"/>
    <lineage>
        <taxon>Eukaryota</taxon>
        <taxon>Viridiplantae</taxon>
        <taxon>Streptophyta</taxon>
        <taxon>Embryophyta</taxon>
        <taxon>Tracheophyta</taxon>
        <taxon>Spermatophyta</taxon>
        <taxon>Magnoliopsida</taxon>
        <taxon>eudicotyledons</taxon>
        <taxon>Gunneridae</taxon>
        <taxon>Pentapetalae</taxon>
        <taxon>rosids</taxon>
        <taxon>fabids</taxon>
        <taxon>Rosales</taxon>
        <taxon>Rosaceae</taxon>
        <taxon>Amygdaloideae</taxon>
        <taxon>Maleae</taxon>
        <taxon>Pyrus</taxon>
    </lineage>
</organism>
<gene>
    <name evidence="3" type="ORF">D8674_016441</name>
</gene>